<dbReference type="SMART" id="SM00833">
    <property type="entry name" value="CobW_C"/>
    <property type="match status" value="1"/>
</dbReference>
<feature type="domain" description="CobW C-terminal" evidence="3">
    <location>
        <begin position="275"/>
        <end position="395"/>
    </location>
</feature>
<dbReference type="Proteomes" id="UP001199044">
    <property type="component" value="Unassembled WGS sequence"/>
</dbReference>
<dbReference type="PANTHER" id="PTHR43603:SF1">
    <property type="entry name" value="ZINC-REGULATED GTPASE METALLOPROTEIN ACTIVATOR 1"/>
    <property type="match status" value="1"/>
</dbReference>
<dbReference type="EMBL" id="JAIWIU010000150">
    <property type="protein sequence ID" value="MCA2018098.1"/>
    <property type="molecule type" value="Genomic_DNA"/>
</dbReference>
<feature type="region of interest" description="Disordered" evidence="2">
    <location>
        <begin position="1"/>
        <end position="24"/>
    </location>
</feature>
<name>A0ABS7YQZ8_9VIBR</name>
<dbReference type="RefSeq" id="WP_225251643.1">
    <property type="nucleotide sequence ID" value="NZ_JAIWIU010000150.1"/>
</dbReference>
<dbReference type="PANTHER" id="PTHR43603">
    <property type="entry name" value="COBW DOMAIN-CONTAINING PROTEIN DDB_G0274527"/>
    <property type="match status" value="1"/>
</dbReference>
<evidence type="ECO:0000313" key="4">
    <source>
        <dbReference type="EMBL" id="MCA2018098.1"/>
    </source>
</evidence>
<evidence type="ECO:0000256" key="2">
    <source>
        <dbReference type="SAM" id="MobiDB-lite"/>
    </source>
</evidence>
<dbReference type="Pfam" id="PF02492">
    <property type="entry name" value="cobW"/>
    <property type="match status" value="1"/>
</dbReference>
<dbReference type="Pfam" id="PF07683">
    <property type="entry name" value="CobW_C"/>
    <property type="match status" value="1"/>
</dbReference>
<organism evidence="4 5">
    <name type="scientific">Vibrio tritonius</name>
    <dbReference type="NCBI Taxonomy" id="1435069"/>
    <lineage>
        <taxon>Bacteria</taxon>
        <taxon>Pseudomonadati</taxon>
        <taxon>Pseudomonadota</taxon>
        <taxon>Gammaproteobacteria</taxon>
        <taxon>Vibrionales</taxon>
        <taxon>Vibrionaceae</taxon>
        <taxon>Vibrio</taxon>
    </lineage>
</organism>
<gene>
    <name evidence="4" type="ORF">LDJ79_18410</name>
</gene>
<dbReference type="Gene3D" id="3.40.50.300">
    <property type="entry name" value="P-loop containing nucleotide triphosphate hydrolases"/>
    <property type="match status" value="1"/>
</dbReference>
<evidence type="ECO:0000313" key="5">
    <source>
        <dbReference type="Proteomes" id="UP001199044"/>
    </source>
</evidence>
<reference evidence="5" key="1">
    <citation type="submission" date="2023-07" db="EMBL/GenBank/DDBJ databases">
        <title>Molecular identification of indigenous halophilic bacteria isolated from red sea cost, biodegradation of synthetic dyes and assessment of degraded metabolite toxicity.</title>
        <authorList>
            <person name="Chaieb K."/>
            <person name="Altayb H.N."/>
        </authorList>
    </citation>
    <scope>NUCLEOTIDE SEQUENCE [LARGE SCALE GENOMIC DNA]</scope>
    <source>
        <strain evidence="5">K20</strain>
    </source>
</reference>
<evidence type="ECO:0000259" key="3">
    <source>
        <dbReference type="SMART" id="SM00833"/>
    </source>
</evidence>
<dbReference type="InterPro" id="IPR027417">
    <property type="entry name" value="P-loop_NTPase"/>
</dbReference>
<evidence type="ECO:0000256" key="1">
    <source>
        <dbReference type="ARBA" id="ARBA00045658"/>
    </source>
</evidence>
<dbReference type="SUPFAM" id="SSF52540">
    <property type="entry name" value="P-loop containing nucleoside triphosphate hydrolases"/>
    <property type="match status" value="1"/>
</dbReference>
<proteinExistence type="predicted"/>
<dbReference type="InterPro" id="IPR011629">
    <property type="entry name" value="CobW-like_C"/>
</dbReference>
<dbReference type="InterPro" id="IPR051927">
    <property type="entry name" value="Zn_Chap_cDPG_Synth"/>
</dbReference>
<protein>
    <submittedName>
        <fullName evidence="4">GTP-binding protein</fullName>
    </submittedName>
</protein>
<comment type="function">
    <text evidence="1">Zinc chaperone that directly transfers zinc cofactor to target proteins, thereby activating them. Zinc is transferred from the CXCC motif in the GTPase domain to the zinc binding site in target proteins in a process requiring GTP hydrolysis.</text>
</comment>
<sequence length="421" mass="47332">MIRKNSSGDLSVISPDDDEVDSNGEVQPIPVVILSGFLGSGKTTLLRNLVIQSHQQNRSIGVIVNELNGFDVDGILVENVDVVDKKHHSLISIAGESLSTPAGIGKLNGAISTLLTHHTPQLLIIETSGSAHPLPLIDYCRQQSRIKLTGVLSLMDSVMLAQDFSYGQNLVTDLQANLIQGKRDISNLLAEQVLFASHVILTKTERLNVEQVQQIGQALQKINPYVPILAVSWGKLAFAELMQLPTYRFSLVEQLIDELKDVVVQDSAKSSLYQMETMLIEDDRPFHPQRLWDTYHHYLGKQIYRSKGFFWLATRTSHALLWNQTAGSIGLEQIGTWRSAILEQDDHGLTLDEQRILQDKIEKHNGRFGDRRCRLIVIGDKAQLTTFTKALKRCFLTDREIRDWQQGISFPDPWPKTTIIQ</sequence>
<comment type="caution">
    <text evidence="4">The sequence shown here is derived from an EMBL/GenBank/DDBJ whole genome shotgun (WGS) entry which is preliminary data.</text>
</comment>
<accession>A0ABS7YQZ8</accession>
<dbReference type="InterPro" id="IPR003495">
    <property type="entry name" value="CobW/HypB/UreG_nucleotide-bd"/>
</dbReference>
<keyword evidence="5" id="KW-1185">Reference proteome</keyword>